<dbReference type="Gene3D" id="3.60.15.10">
    <property type="entry name" value="Ribonuclease Z/Hydroxyacylglutathione hydrolase-like"/>
    <property type="match status" value="1"/>
</dbReference>
<proteinExistence type="predicted"/>
<dbReference type="AlphaFoldDB" id="A0A4R1M0J8"/>
<dbReference type="EMBL" id="SMGO01000001">
    <property type="protein sequence ID" value="TCK85135.1"/>
    <property type="molecule type" value="Genomic_DNA"/>
</dbReference>
<dbReference type="PANTHER" id="PTHR15032:SF4">
    <property type="entry name" value="N-ACYL-PHOSPHATIDYLETHANOLAMINE-HYDROLYZING PHOSPHOLIPASE D"/>
    <property type="match status" value="1"/>
</dbReference>
<evidence type="ECO:0000256" key="1">
    <source>
        <dbReference type="SAM" id="MobiDB-lite"/>
    </source>
</evidence>
<dbReference type="GO" id="GO:0008270">
    <property type="term" value="F:zinc ion binding"/>
    <property type="evidence" value="ECO:0007669"/>
    <property type="project" value="InterPro"/>
</dbReference>
<feature type="region of interest" description="Disordered" evidence="1">
    <location>
        <begin position="1"/>
        <end position="20"/>
    </location>
</feature>
<dbReference type="InterPro" id="IPR036866">
    <property type="entry name" value="RibonucZ/Hydroxyglut_hydro"/>
</dbReference>
<comment type="caution">
    <text evidence="3">The sequence shown here is derived from an EMBL/GenBank/DDBJ whole genome shotgun (WGS) entry which is preliminary data.</text>
</comment>
<feature type="compositionally biased region" description="Polar residues" evidence="1">
    <location>
        <begin position="8"/>
        <end position="20"/>
    </location>
</feature>
<dbReference type="InterPro" id="IPR001279">
    <property type="entry name" value="Metallo-B-lactamas"/>
</dbReference>
<keyword evidence="4" id="KW-1185">Reference proteome</keyword>
<organism evidence="3 4">
    <name type="scientific">Albibacterium bauzanense</name>
    <dbReference type="NCBI Taxonomy" id="653929"/>
    <lineage>
        <taxon>Bacteria</taxon>
        <taxon>Pseudomonadati</taxon>
        <taxon>Bacteroidota</taxon>
        <taxon>Sphingobacteriia</taxon>
        <taxon>Sphingobacteriales</taxon>
        <taxon>Sphingobacteriaceae</taxon>
        <taxon>Albibacterium</taxon>
    </lineage>
</organism>
<feature type="domain" description="Metallo-beta-lactamase" evidence="2">
    <location>
        <begin position="85"/>
        <end position="280"/>
    </location>
</feature>
<dbReference type="InterPro" id="IPR024884">
    <property type="entry name" value="NAPE-PLD"/>
</dbReference>
<evidence type="ECO:0000259" key="2">
    <source>
        <dbReference type="Pfam" id="PF12706"/>
    </source>
</evidence>
<accession>A0A4R1M0J8</accession>
<dbReference type="RefSeq" id="WP_132221094.1">
    <property type="nucleotide sequence ID" value="NZ_SMGO01000001.1"/>
</dbReference>
<dbReference type="SUPFAM" id="SSF56281">
    <property type="entry name" value="Metallo-hydrolase/oxidoreductase"/>
    <property type="match status" value="1"/>
</dbReference>
<dbReference type="PIRSF" id="PIRSF038896">
    <property type="entry name" value="NAPE-PLD"/>
    <property type="match status" value="1"/>
</dbReference>
<dbReference type="PANTHER" id="PTHR15032">
    <property type="entry name" value="N-ACYL-PHOSPHATIDYLETHANOLAMINE-HYDROLYZING PHOSPHOLIPASE D"/>
    <property type="match status" value="1"/>
</dbReference>
<dbReference type="Proteomes" id="UP000294616">
    <property type="component" value="Unassembled WGS sequence"/>
</dbReference>
<dbReference type="GO" id="GO:0070290">
    <property type="term" value="F:N-acylphosphatidylethanolamine-specific phospholipase D activity"/>
    <property type="evidence" value="ECO:0007669"/>
    <property type="project" value="InterPro"/>
</dbReference>
<gene>
    <name evidence="3" type="ORF">C8N28_0433</name>
</gene>
<name>A0A4R1M0J8_9SPHI</name>
<dbReference type="GO" id="GO:0005737">
    <property type="term" value="C:cytoplasm"/>
    <property type="evidence" value="ECO:0007669"/>
    <property type="project" value="TreeGrafter"/>
</dbReference>
<protein>
    <submittedName>
        <fullName evidence="3">L-ascorbate metabolism protein UlaG (Beta-lactamase superfamily)</fullName>
    </submittedName>
</protein>
<reference evidence="3 4" key="1">
    <citation type="submission" date="2019-03" db="EMBL/GenBank/DDBJ databases">
        <title>Genomic Encyclopedia of Archaeal and Bacterial Type Strains, Phase II (KMG-II): from individual species to whole genera.</title>
        <authorList>
            <person name="Goeker M."/>
        </authorList>
    </citation>
    <scope>NUCLEOTIDE SEQUENCE [LARGE SCALE GENOMIC DNA]</scope>
    <source>
        <strain evidence="3 4">DSM 22554</strain>
    </source>
</reference>
<sequence length="344" mass="39269">MKDRRITQSKNYKNGSFQNLSSTPTMAPDVSFISILKDMFRRPKSVRPQHMIPSVKTDLKLLFSKEPLIVWFGHSSYLIHCNGKNILVDPVFSGHASPMSFMVKAFNGSNVYTAEDMPEIDLLILTHNHYDHMDVQTINKLTGKVKNYLTTIGVKRSLINLGIPGYAITDLDWWEKEEYNEHLILTATPARHFSGRGIRRGGSLWASFVLEMEGYKIFIGGDSGYDSHFKLIGETFGPFDIAILECGQYNTSWPFIHMMPEETVQACIDLNAATLFPVHWGKFALANHPWDEPIQRVKQSADQKGLRMIAPMIGEPIMIRKNQPDNEQTASDSYLQKEWWKLDL</sequence>
<dbReference type="Pfam" id="PF12706">
    <property type="entry name" value="Lactamase_B_2"/>
    <property type="match status" value="1"/>
</dbReference>
<dbReference type="OrthoDB" id="9805728at2"/>
<evidence type="ECO:0000313" key="4">
    <source>
        <dbReference type="Proteomes" id="UP000294616"/>
    </source>
</evidence>
<evidence type="ECO:0000313" key="3">
    <source>
        <dbReference type="EMBL" id="TCK85135.1"/>
    </source>
</evidence>